<evidence type="ECO:0008006" key="3">
    <source>
        <dbReference type="Google" id="ProtNLM"/>
    </source>
</evidence>
<protein>
    <recommendedName>
        <fullName evidence="3">Twin-arginine translocation signal domain-containing protein</fullName>
    </recommendedName>
</protein>
<comment type="caution">
    <text evidence="1">The sequence shown here is derived from an EMBL/GenBank/DDBJ whole genome shotgun (WGS) entry which is preliminary data.</text>
</comment>
<gene>
    <name evidence="1" type="ORF">ACFSBT_15870</name>
</gene>
<organism evidence="1 2">
    <name type="scientific">Halomarina rubra</name>
    <dbReference type="NCBI Taxonomy" id="2071873"/>
    <lineage>
        <taxon>Archaea</taxon>
        <taxon>Methanobacteriati</taxon>
        <taxon>Methanobacteriota</taxon>
        <taxon>Stenosarchaea group</taxon>
        <taxon>Halobacteria</taxon>
        <taxon>Halobacteriales</taxon>
        <taxon>Natronomonadaceae</taxon>
        <taxon>Halomarina</taxon>
    </lineage>
</organism>
<evidence type="ECO:0000313" key="2">
    <source>
        <dbReference type="Proteomes" id="UP001597187"/>
    </source>
</evidence>
<name>A0ABD6AYC3_9EURY</name>
<evidence type="ECO:0000313" key="1">
    <source>
        <dbReference type="EMBL" id="MFD1514759.1"/>
    </source>
</evidence>
<dbReference type="Proteomes" id="UP001597187">
    <property type="component" value="Unassembled WGS sequence"/>
</dbReference>
<proteinExistence type="predicted"/>
<keyword evidence="2" id="KW-1185">Reference proteome</keyword>
<dbReference type="RefSeq" id="WP_250874697.1">
    <property type="nucleotide sequence ID" value="NZ_JALXFV010000008.1"/>
</dbReference>
<dbReference type="AlphaFoldDB" id="A0ABD6AYC3"/>
<reference evidence="1 2" key="1">
    <citation type="journal article" date="2019" name="Int. J. Syst. Evol. Microbiol.">
        <title>The Global Catalogue of Microorganisms (GCM) 10K type strain sequencing project: providing services to taxonomists for standard genome sequencing and annotation.</title>
        <authorList>
            <consortium name="The Broad Institute Genomics Platform"/>
            <consortium name="The Broad Institute Genome Sequencing Center for Infectious Disease"/>
            <person name="Wu L."/>
            <person name="Ma J."/>
        </authorList>
    </citation>
    <scope>NUCLEOTIDE SEQUENCE [LARGE SCALE GENOMIC DNA]</scope>
    <source>
        <strain evidence="1 2">CGMCC 1.12563</strain>
    </source>
</reference>
<dbReference type="PROSITE" id="PS51318">
    <property type="entry name" value="TAT"/>
    <property type="match status" value="1"/>
</dbReference>
<dbReference type="PROSITE" id="PS51257">
    <property type="entry name" value="PROKAR_LIPOPROTEIN"/>
    <property type="match status" value="1"/>
</dbReference>
<dbReference type="InterPro" id="IPR006311">
    <property type="entry name" value="TAT_signal"/>
</dbReference>
<dbReference type="EMBL" id="JBHUDC010000008">
    <property type="protein sequence ID" value="MFD1514759.1"/>
    <property type="molecule type" value="Genomic_DNA"/>
</dbReference>
<sequence length="138" mass="14045">MNDDGSRRSRRRFLTGTAALGATALAGCVTTGLSVSAPNVGDSPVFDSFSVANGVVWADDAARVSATLTEAATTSEKVRELSAITASGSESWAGTVTGGQTSVTMHLPVGTDLTVHAFTSSADPVDAQPLRIEGDSFP</sequence>
<accession>A0ABD6AYC3</accession>